<dbReference type="UniPathway" id="UPA00031">
    <property type="reaction ID" value="UER00011"/>
</dbReference>
<dbReference type="AlphaFoldDB" id="A0A7C3MI53"/>
<reference evidence="7" key="1">
    <citation type="journal article" date="2020" name="mSystems">
        <title>Genome- and Community-Level Interaction Insights into Carbon Utilization and Element Cycling Functions of Hydrothermarchaeota in Hydrothermal Sediment.</title>
        <authorList>
            <person name="Zhou Z."/>
            <person name="Liu Y."/>
            <person name="Xu W."/>
            <person name="Pan J."/>
            <person name="Luo Z.H."/>
            <person name="Li M."/>
        </authorList>
    </citation>
    <scope>NUCLEOTIDE SEQUENCE [LARGE SCALE GENOMIC DNA]</scope>
    <source>
        <strain evidence="7">SpSt-81</strain>
    </source>
</reference>
<dbReference type="PROSITE" id="PS00955">
    <property type="entry name" value="IGP_DEHYDRATASE_2"/>
    <property type="match status" value="1"/>
</dbReference>
<dbReference type="InterPro" id="IPR020568">
    <property type="entry name" value="Ribosomal_Su5_D2-typ_SF"/>
</dbReference>
<name>A0A7C3MI53_DICTH</name>
<dbReference type="CDD" id="cd07914">
    <property type="entry name" value="IGPD"/>
    <property type="match status" value="1"/>
</dbReference>
<organism evidence="7">
    <name type="scientific">Dictyoglomus thermophilum</name>
    <dbReference type="NCBI Taxonomy" id="14"/>
    <lineage>
        <taxon>Bacteria</taxon>
        <taxon>Pseudomonadati</taxon>
        <taxon>Dictyoglomota</taxon>
        <taxon>Dictyoglomia</taxon>
        <taxon>Dictyoglomales</taxon>
        <taxon>Dictyoglomaceae</taxon>
        <taxon>Dictyoglomus</taxon>
    </lineage>
</organism>
<keyword evidence="4 5" id="KW-0456">Lyase</keyword>
<dbReference type="Pfam" id="PF00475">
    <property type="entry name" value="IGPD"/>
    <property type="match status" value="1"/>
</dbReference>
<evidence type="ECO:0000313" key="7">
    <source>
        <dbReference type="EMBL" id="HFX12874.1"/>
    </source>
</evidence>
<dbReference type="InterPro" id="IPR020565">
    <property type="entry name" value="ImidazoleglycerP_deHydtase_CS"/>
</dbReference>
<proteinExistence type="inferred from homology"/>
<evidence type="ECO:0000256" key="1">
    <source>
        <dbReference type="ARBA" id="ARBA00005047"/>
    </source>
</evidence>
<evidence type="ECO:0000256" key="2">
    <source>
        <dbReference type="ARBA" id="ARBA00022605"/>
    </source>
</evidence>
<dbReference type="HAMAP" id="MF_00076">
    <property type="entry name" value="HisB"/>
    <property type="match status" value="1"/>
</dbReference>
<comment type="caution">
    <text evidence="7">The sequence shown here is derived from an EMBL/GenBank/DDBJ whole genome shotgun (WGS) entry which is preliminary data.</text>
</comment>
<gene>
    <name evidence="5 7" type="primary">hisB</name>
    <name evidence="7" type="ORF">ENW00_01785</name>
</gene>
<dbReference type="EMBL" id="DTIN01000009">
    <property type="protein sequence ID" value="HFX12874.1"/>
    <property type="molecule type" value="Genomic_DNA"/>
</dbReference>
<dbReference type="FunFam" id="3.30.230.40:FF:000003">
    <property type="entry name" value="Imidazoleglycerol-phosphate dehydratase HisB"/>
    <property type="match status" value="1"/>
</dbReference>
<comment type="similarity">
    <text evidence="5 6">Belongs to the imidazoleglycerol-phosphate dehydratase family.</text>
</comment>
<dbReference type="InterPro" id="IPR000807">
    <property type="entry name" value="ImidazoleglycerolP_deHydtase"/>
</dbReference>
<keyword evidence="5" id="KW-0963">Cytoplasm</keyword>
<comment type="subcellular location">
    <subcellularLocation>
        <location evidence="5 6">Cytoplasm</location>
    </subcellularLocation>
</comment>
<dbReference type="GO" id="GO:0004424">
    <property type="term" value="F:imidazoleglycerol-phosphate dehydratase activity"/>
    <property type="evidence" value="ECO:0007669"/>
    <property type="project" value="UniProtKB-UniRule"/>
</dbReference>
<sequence>MRKASIERETKETYIKIDINLDGTGNFDGEYPIPYFKHLLTALSFYAQWDVNIIAKGDIEVDPHHLIEDTGIVLGEAFITAIKDSNFNRFSQRIIPMDDALVMVVIDISGRPYFSFRDDGELLKGGLVKEFLRAFVNKAGITLHIWILSGENTHHIEEAIFKGLGLAIKDASQIIDSLRSTKGRIL</sequence>
<dbReference type="Gene3D" id="3.30.230.40">
    <property type="entry name" value="Imidazole glycerol phosphate dehydratase, domain 1"/>
    <property type="match status" value="2"/>
</dbReference>
<dbReference type="SUPFAM" id="SSF54211">
    <property type="entry name" value="Ribosomal protein S5 domain 2-like"/>
    <property type="match status" value="2"/>
</dbReference>
<keyword evidence="3 5" id="KW-0368">Histidine biosynthesis</keyword>
<dbReference type="GO" id="GO:0000105">
    <property type="term" value="P:L-histidine biosynthetic process"/>
    <property type="evidence" value="ECO:0007669"/>
    <property type="project" value="UniProtKB-UniRule"/>
</dbReference>
<dbReference type="PANTHER" id="PTHR23133">
    <property type="entry name" value="IMIDAZOLEGLYCEROL-PHOSPHATE DEHYDRATASE HIS7"/>
    <property type="match status" value="1"/>
</dbReference>
<evidence type="ECO:0000256" key="5">
    <source>
        <dbReference type="HAMAP-Rule" id="MF_00076"/>
    </source>
</evidence>
<accession>A0A7C3MI53</accession>
<dbReference type="EC" id="4.2.1.19" evidence="5 6"/>
<comment type="catalytic activity">
    <reaction evidence="5 6">
        <text>D-erythro-1-(imidazol-4-yl)glycerol 3-phosphate = 3-(imidazol-4-yl)-2-oxopropyl phosphate + H2O</text>
        <dbReference type="Rhea" id="RHEA:11040"/>
        <dbReference type="ChEBI" id="CHEBI:15377"/>
        <dbReference type="ChEBI" id="CHEBI:57766"/>
        <dbReference type="ChEBI" id="CHEBI:58278"/>
        <dbReference type="EC" id="4.2.1.19"/>
    </reaction>
</comment>
<comment type="pathway">
    <text evidence="1 5 6">Amino-acid biosynthesis; L-histidine biosynthesis; L-histidine from 5-phospho-alpha-D-ribose 1-diphosphate: step 6/9.</text>
</comment>
<dbReference type="PANTHER" id="PTHR23133:SF2">
    <property type="entry name" value="IMIDAZOLEGLYCEROL-PHOSPHATE DEHYDRATASE"/>
    <property type="match status" value="1"/>
</dbReference>
<evidence type="ECO:0000256" key="4">
    <source>
        <dbReference type="ARBA" id="ARBA00023239"/>
    </source>
</evidence>
<evidence type="ECO:0000256" key="6">
    <source>
        <dbReference type="RuleBase" id="RU000599"/>
    </source>
</evidence>
<protein>
    <recommendedName>
        <fullName evidence="5 6">Imidazoleglycerol-phosphate dehydratase</fullName>
        <shortName evidence="5">IGPD</shortName>
        <ecNumber evidence="5 6">4.2.1.19</ecNumber>
    </recommendedName>
</protein>
<dbReference type="GO" id="GO:0005737">
    <property type="term" value="C:cytoplasm"/>
    <property type="evidence" value="ECO:0007669"/>
    <property type="project" value="UniProtKB-SubCell"/>
</dbReference>
<keyword evidence="2 5" id="KW-0028">Amino-acid biosynthesis</keyword>
<dbReference type="InterPro" id="IPR038494">
    <property type="entry name" value="IGPD_sf"/>
</dbReference>
<dbReference type="NCBIfam" id="NF002114">
    <property type="entry name" value="PRK00951.2-4"/>
    <property type="match status" value="1"/>
</dbReference>
<dbReference type="PROSITE" id="PS00954">
    <property type="entry name" value="IGP_DEHYDRATASE_1"/>
    <property type="match status" value="1"/>
</dbReference>
<evidence type="ECO:0000256" key="3">
    <source>
        <dbReference type="ARBA" id="ARBA00023102"/>
    </source>
</evidence>